<feature type="transmembrane region" description="Helical" evidence="1">
    <location>
        <begin position="129"/>
        <end position="146"/>
    </location>
</feature>
<sequence>MYKKITTAKSEPKKKKIFFPFSLVIVAIVVMYRLRKFVLIFDDGFHFREEMMFTSLFLFILDVILCISLSSYYGWVWSHDDKENYTFYLIINLVMTYVIAFFILYNNVWSVTFAIYQNSYIHKLRHRQVFVYSFVCVCVCMCIAHRNNNNNNNNNNDEPLLVKKVPPPVKDKCLCYPFIVLSKEFARKQKKTAIIEKEMHLLREELTLEQVLSDSSAIDVFMRHLSKEFSLGMRKKKKKKKSSSLCNLNGAIFLQYVKII</sequence>
<evidence type="ECO:0000313" key="3">
    <source>
        <dbReference type="Proteomes" id="UP000023152"/>
    </source>
</evidence>
<gene>
    <name evidence="2" type="ORF">RFI_08100</name>
</gene>
<keyword evidence="3" id="KW-1185">Reference proteome</keyword>
<proteinExistence type="predicted"/>
<dbReference type="EMBL" id="ASPP01006304">
    <property type="protein sequence ID" value="ETO29024.1"/>
    <property type="molecule type" value="Genomic_DNA"/>
</dbReference>
<evidence type="ECO:0000256" key="1">
    <source>
        <dbReference type="SAM" id="Phobius"/>
    </source>
</evidence>
<dbReference type="Proteomes" id="UP000023152">
    <property type="component" value="Unassembled WGS sequence"/>
</dbReference>
<dbReference type="AlphaFoldDB" id="X6NTE9"/>
<feature type="transmembrane region" description="Helical" evidence="1">
    <location>
        <begin position="87"/>
        <end position="108"/>
    </location>
</feature>
<comment type="caution">
    <text evidence="2">The sequence shown here is derived from an EMBL/GenBank/DDBJ whole genome shotgun (WGS) entry which is preliminary data.</text>
</comment>
<reference evidence="2 3" key="1">
    <citation type="journal article" date="2013" name="Curr. Biol.">
        <title>The Genome of the Foraminiferan Reticulomyxa filosa.</title>
        <authorList>
            <person name="Glockner G."/>
            <person name="Hulsmann N."/>
            <person name="Schleicher M."/>
            <person name="Noegel A.A."/>
            <person name="Eichinger L."/>
            <person name="Gallinger C."/>
            <person name="Pawlowski J."/>
            <person name="Sierra R."/>
            <person name="Euteneuer U."/>
            <person name="Pillet L."/>
            <person name="Moustafa A."/>
            <person name="Platzer M."/>
            <person name="Groth M."/>
            <person name="Szafranski K."/>
            <person name="Schliwa M."/>
        </authorList>
    </citation>
    <scope>NUCLEOTIDE SEQUENCE [LARGE SCALE GENOMIC DNA]</scope>
</reference>
<keyword evidence="1" id="KW-0812">Transmembrane</keyword>
<accession>X6NTE9</accession>
<feature type="transmembrane region" description="Helical" evidence="1">
    <location>
        <begin position="17"/>
        <end position="34"/>
    </location>
</feature>
<feature type="transmembrane region" description="Helical" evidence="1">
    <location>
        <begin position="55"/>
        <end position="75"/>
    </location>
</feature>
<protein>
    <submittedName>
        <fullName evidence="2">Uncharacterized protein</fullName>
    </submittedName>
</protein>
<keyword evidence="1" id="KW-0472">Membrane</keyword>
<name>X6NTE9_RETFI</name>
<organism evidence="2 3">
    <name type="scientific">Reticulomyxa filosa</name>
    <dbReference type="NCBI Taxonomy" id="46433"/>
    <lineage>
        <taxon>Eukaryota</taxon>
        <taxon>Sar</taxon>
        <taxon>Rhizaria</taxon>
        <taxon>Retaria</taxon>
        <taxon>Foraminifera</taxon>
        <taxon>Monothalamids</taxon>
        <taxon>Reticulomyxidae</taxon>
        <taxon>Reticulomyxa</taxon>
    </lineage>
</organism>
<evidence type="ECO:0000313" key="2">
    <source>
        <dbReference type="EMBL" id="ETO29024.1"/>
    </source>
</evidence>
<keyword evidence="1" id="KW-1133">Transmembrane helix</keyword>